<keyword evidence="3" id="KW-0731">Sigma factor</keyword>
<keyword evidence="2" id="KW-0805">Transcription regulation</keyword>
<dbReference type="EMBL" id="JACOPQ010000008">
    <property type="protein sequence ID" value="MBC5737561.1"/>
    <property type="molecule type" value="Genomic_DNA"/>
</dbReference>
<evidence type="ECO:0000256" key="1">
    <source>
        <dbReference type="ARBA" id="ARBA00010641"/>
    </source>
</evidence>
<name>A0A8J6JDL1_9FIRM</name>
<keyword evidence="4" id="KW-0238">DNA-binding</keyword>
<comment type="similarity">
    <text evidence="1">Belongs to the sigma-70 factor family. ECF subfamily.</text>
</comment>
<feature type="region of interest" description="Disordered" evidence="6">
    <location>
        <begin position="86"/>
        <end position="105"/>
    </location>
</feature>
<evidence type="ECO:0000256" key="2">
    <source>
        <dbReference type="ARBA" id="ARBA00023015"/>
    </source>
</evidence>
<dbReference type="InterPro" id="IPR014284">
    <property type="entry name" value="RNA_pol_sigma-70_dom"/>
</dbReference>
<dbReference type="SUPFAM" id="SSF88659">
    <property type="entry name" value="Sigma3 and sigma4 domains of RNA polymerase sigma factors"/>
    <property type="match status" value="1"/>
</dbReference>
<dbReference type="Gene3D" id="1.10.10.10">
    <property type="entry name" value="Winged helix-like DNA-binding domain superfamily/Winged helix DNA-binding domain"/>
    <property type="match status" value="1"/>
</dbReference>
<gene>
    <name evidence="9" type="ORF">H8S62_11150</name>
</gene>
<dbReference type="GO" id="GO:0003677">
    <property type="term" value="F:DNA binding"/>
    <property type="evidence" value="ECO:0007669"/>
    <property type="project" value="UniProtKB-KW"/>
</dbReference>
<dbReference type="InterPro" id="IPR013324">
    <property type="entry name" value="RNA_pol_sigma_r3/r4-like"/>
</dbReference>
<dbReference type="PANTHER" id="PTHR43133">
    <property type="entry name" value="RNA POLYMERASE ECF-TYPE SIGMA FACTO"/>
    <property type="match status" value="1"/>
</dbReference>
<keyword evidence="10" id="KW-1185">Reference proteome</keyword>
<evidence type="ECO:0000256" key="4">
    <source>
        <dbReference type="ARBA" id="ARBA00023125"/>
    </source>
</evidence>
<evidence type="ECO:0000313" key="9">
    <source>
        <dbReference type="EMBL" id="MBC5737561.1"/>
    </source>
</evidence>
<dbReference type="Gene3D" id="1.10.1740.10">
    <property type="match status" value="1"/>
</dbReference>
<dbReference type="NCBIfam" id="TIGR02937">
    <property type="entry name" value="sigma70-ECF"/>
    <property type="match status" value="1"/>
</dbReference>
<organism evidence="9 10">
    <name type="scientific">Lawsonibacter faecis</name>
    <dbReference type="NCBI Taxonomy" id="2763052"/>
    <lineage>
        <taxon>Bacteria</taxon>
        <taxon>Bacillati</taxon>
        <taxon>Bacillota</taxon>
        <taxon>Clostridia</taxon>
        <taxon>Eubacteriales</taxon>
        <taxon>Oscillospiraceae</taxon>
        <taxon>Lawsonibacter</taxon>
    </lineage>
</organism>
<proteinExistence type="inferred from homology"/>
<reference evidence="9" key="1">
    <citation type="submission" date="2020-08" db="EMBL/GenBank/DDBJ databases">
        <title>Genome public.</title>
        <authorList>
            <person name="Liu C."/>
            <person name="Sun Q."/>
        </authorList>
    </citation>
    <scope>NUCLEOTIDE SEQUENCE</scope>
    <source>
        <strain evidence="9">NSJ-52</strain>
    </source>
</reference>
<dbReference type="Proteomes" id="UP000607645">
    <property type="component" value="Unassembled WGS sequence"/>
</dbReference>
<evidence type="ECO:0000256" key="5">
    <source>
        <dbReference type="ARBA" id="ARBA00023163"/>
    </source>
</evidence>
<dbReference type="InterPro" id="IPR039425">
    <property type="entry name" value="RNA_pol_sigma-70-like"/>
</dbReference>
<dbReference type="InterPro" id="IPR013249">
    <property type="entry name" value="RNA_pol_sigma70_r4_t2"/>
</dbReference>
<evidence type="ECO:0000259" key="8">
    <source>
        <dbReference type="Pfam" id="PF08281"/>
    </source>
</evidence>
<evidence type="ECO:0000256" key="3">
    <source>
        <dbReference type="ARBA" id="ARBA00023082"/>
    </source>
</evidence>
<dbReference type="Pfam" id="PF04542">
    <property type="entry name" value="Sigma70_r2"/>
    <property type="match status" value="1"/>
</dbReference>
<dbReference type="Pfam" id="PF08281">
    <property type="entry name" value="Sigma70_r4_2"/>
    <property type="match status" value="1"/>
</dbReference>
<evidence type="ECO:0000259" key="7">
    <source>
        <dbReference type="Pfam" id="PF04542"/>
    </source>
</evidence>
<protein>
    <submittedName>
        <fullName evidence="9">Sigma-70 family RNA polymerase sigma factor</fullName>
    </submittedName>
</protein>
<dbReference type="InterPro" id="IPR007627">
    <property type="entry name" value="RNA_pol_sigma70_r2"/>
</dbReference>
<comment type="caution">
    <text evidence="9">The sequence shown here is derived from an EMBL/GenBank/DDBJ whole genome shotgun (WGS) entry which is preliminary data.</text>
</comment>
<dbReference type="GO" id="GO:0006352">
    <property type="term" value="P:DNA-templated transcription initiation"/>
    <property type="evidence" value="ECO:0007669"/>
    <property type="project" value="InterPro"/>
</dbReference>
<dbReference type="SUPFAM" id="SSF88946">
    <property type="entry name" value="Sigma2 domain of RNA polymerase sigma factors"/>
    <property type="match status" value="1"/>
</dbReference>
<dbReference type="AlphaFoldDB" id="A0A8J6JDL1"/>
<dbReference type="GO" id="GO:0016987">
    <property type="term" value="F:sigma factor activity"/>
    <property type="evidence" value="ECO:0007669"/>
    <property type="project" value="UniProtKB-KW"/>
</dbReference>
<dbReference type="PANTHER" id="PTHR43133:SF8">
    <property type="entry name" value="RNA POLYMERASE SIGMA FACTOR HI_1459-RELATED"/>
    <property type="match status" value="1"/>
</dbReference>
<evidence type="ECO:0000256" key="6">
    <source>
        <dbReference type="SAM" id="MobiDB-lite"/>
    </source>
</evidence>
<evidence type="ECO:0000313" key="10">
    <source>
        <dbReference type="Proteomes" id="UP000607645"/>
    </source>
</evidence>
<feature type="domain" description="RNA polymerase sigma factor 70 region 4 type 2" evidence="8">
    <location>
        <begin position="109"/>
        <end position="158"/>
    </location>
</feature>
<accession>A0A8J6JDL1</accession>
<sequence length="174" mass="19193">MRRGSTAALEQLITRYTAYVSAAAYRVLGPSVPREDLEEVVADVFVALWRSAAELDPERDSLRPWLGTVAANKAKNVLRSLSPTLPLSEDAAAPDDPASQTERRDAARTLWEAVDGLDEPDRTLFLRYYYEGDKLRDVAAALNMNLSTAKTRLFRGRKVLAARLGGEMGGMAHE</sequence>
<dbReference type="InterPro" id="IPR013325">
    <property type="entry name" value="RNA_pol_sigma_r2"/>
</dbReference>
<keyword evidence="5" id="KW-0804">Transcription</keyword>
<dbReference type="InterPro" id="IPR036388">
    <property type="entry name" value="WH-like_DNA-bd_sf"/>
</dbReference>
<feature type="domain" description="RNA polymerase sigma-70 region 2" evidence="7">
    <location>
        <begin position="12"/>
        <end position="81"/>
    </location>
</feature>